<dbReference type="AlphaFoldDB" id="A0A7S4EUZ2"/>
<evidence type="ECO:0000256" key="4">
    <source>
        <dbReference type="PROSITE-ProRule" id="PRU00278"/>
    </source>
</evidence>
<dbReference type="PANTHER" id="PTHR10657:SF4">
    <property type="entry name" value="PEPTIDYL-PROLYL CIS-TRANS ISOMERASE-RELATED"/>
    <property type="match status" value="1"/>
</dbReference>
<protein>
    <recommendedName>
        <fullName evidence="5">Peptidyl-prolyl cis-trans isomerase</fullName>
        <ecNumber evidence="5">5.2.1.8</ecNumber>
    </recommendedName>
</protein>
<dbReference type="PROSITE" id="PS50198">
    <property type="entry name" value="PPIC_PPIASE_2"/>
    <property type="match status" value="1"/>
</dbReference>
<evidence type="ECO:0000256" key="5">
    <source>
        <dbReference type="RuleBase" id="RU363014"/>
    </source>
</evidence>
<comment type="catalytic activity">
    <reaction evidence="1 5">
        <text>[protein]-peptidylproline (omega=180) = [protein]-peptidylproline (omega=0)</text>
        <dbReference type="Rhea" id="RHEA:16237"/>
        <dbReference type="Rhea" id="RHEA-COMP:10747"/>
        <dbReference type="Rhea" id="RHEA-COMP:10748"/>
        <dbReference type="ChEBI" id="CHEBI:83833"/>
        <dbReference type="ChEBI" id="CHEBI:83834"/>
        <dbReference type="EC" id="5.2.1.8"/>
    </reaction>
</comment>
<keyword evidence="3 4" id="KW-0413">Isomerase</keyword>
<dbReference type="GO" id="GO:0005829">
    <property type="term" value="C:cytosol"/>
    <property type="evidence" value="ECO:0007669"/>
    <property type="project" value="TreeGrafter"/>
</dbReference>
<keyword evidence="2 4" id="KW-0697">Rotamase</keyword>
<organism evidence="7">
    <name type="scientific">Chrysotila carterae</name>
    <name type="common">Marine alga</name>
    <name type="synonym">Syracosphaera carterae</name>
    <dbReference type="NCBI Taxonomy" id="13221"/>
    <lineage>
        <taxon>Eukaryota</taxon>
        <taxon>Haptista</taxon>
        <taxon>Haptophyta</taxon>
        <taxon>Prymnesiophyceae</taxon>
        <taxon>Isochrysidales</taxon>
        <taxon>Isochrysidaceae</taxon>
        <taxon>Chrysotila</taxon>
    </lineage>
</organism>
<evidence type="ECO:0000256" key="3">
    <source>
        <dbReference type="ARBA" id="ARBA00023235"/>
    </source>
</evidence>
<dbReference type="InterPro" id="IPR051370">
    <property type="entry name" value="PPIase_Pin1"/>
</dbReference>
<name>A0A7S4EUZ2_CHRCT</name>
<dbReference type="Gene3D" id="3.10.50.40">
    <property type="match status" value="1"/>
</dbReference>
<dbReference type="EC" id="5.2.1.8" evidence="5"/>
<dbReference type="PANTHER" id="PTHR10657">
    <property type="entry name" value="PEPTIDYL-PROLYL CIS-TRANS ISOMERASE"/>
    <property type="match status" value="1"/>
</dbReference>
<dbReference type="GO" id="GO:0005634">
    <property type="term" value="C:nucleus"/>
    <property type="evidence" value="ECO:0007669"/>
    <property type="project" value="TreeGrafter"/>
</dbReference>
<accession>A0A7S4EUZ2</accession>
<proteinExistence type="predicted"/>
<evidence type="ECO:0000256" key="1">
    <source>
        <dbReference type="ARBA" id="ARBA00000971"/>
    </source>
</evidence>
<sequence length="243" mass="26469">MAIAVATVVIASASAWQASGSALPHVRAVAPPAKSPVMAFSFFEELAENLKQFTDQRVGRASHIMLRGSEVAVAQLIEWKREIADDEELFAERARQSSACRSSAKGGDLGFVTRGKLTKQFDDVIFSEEPGYVYGPVTSEFGHHLIFLHSCREPSASSGLNLMNSRLRMATTTRSMQNVPSKATASSMIHGFRPGFVRHHGFSREIIGGFFTQGSGHLLANQYRCTGALLVISSHLFELAPEL</sequence>
<dbReference type="EMBL" id="HBIZ01012361">
    <property type="protein sequence ID" value="CAE0754829.1"/>
    <property type="molecule type" value="Transcribed_RNA"/>
</dbReference>
<dbReference type="InterPro" id="IPR000297">
    <property type="entry name" value="PPIase_PpiC"/>
</dbReference>
<gene>
    <name evidence="7" type="ORF">PCAR00345_LOCUS7416</name>
</gene>
<dbReference type="Pfam" id="PF00639">
    <property type="entry name" value="Rotamase"/>
    <property type="match status" value="1"/>
</dbReference>
<dbReference type="GO" id="GO:0003755">
    <property type="term" value="F:peptidyl-prolyl cis-trans isomerase activity"/>
    <property type="evidence" value="ECO:0007669"/>
    <property type="project" value="UniProtKB-UniRule"/>
</dbReference>
<reference evidence="7" key="1">
    <citation type="submission" date="2021-01" db="EMBL/GenBank/DDBJ databases">
        <authorList>
            <person name="Corre E."/>
            <person name="Pelletier E."/>
            <person name="Niang G."/>
            <person name="Scheremetjew M."/>
            <person name="Finn R."/>
            <person name="Kale V."/>
            <person name="Holt S."/>
            <person name="Cochrane G."/>
            <person name="Meng A."/>
            <person name="Brown T."/>
            <person name="Cohen L."/>
        </authorList>
    </citation>
    <scope>NUCLEOTIDE SEQUENCE</scope>
    <source>
        <strain evidence="7">CCMP645</strain>
    </source>
</reference>
<evidence type="ECO:0000259" key="6">
    <source>
        <dbReference type="PROSITE" id="PS50198"/>
    </source>
</evidence>
<dbReference type="SUPFAM" id="SSF54534">
    <property type="entry name" value="FKBP-like"/>
    <property type="match status" value="1"/>
</dbReference>
<evidence type="ECO:0000256" key="2">
    <source>
        <dbReference type="ARBA" id="ARBA00023110"/>
    </source>
</evidence>
<dbReference type="InterPro" id="IPR046357">
    <property type="entry name" value="PPIase_dom_sf"/>
</dbReference>
<feature type="domain" description="PpiC" evidence="6">
    <location>
        <begin position="56"/>
        <end position="150"/>
    </location>
</feature>
<evidence type="ECO:0000313" key="7">
    <source>
        <dbReference type="EMBL" id="CAE0754829.1"/>
    </source>
</evidence>